<feature type="region of interest" description="Disordered" evidence="3">
    <location>
        <begin position="397"/>
        <end position="416"/>
    </location>
</feature>
<dbReference type="InterPro" id="IPR002913">
    <property type="entry name" value="START_lipid-bd_dom"/>
</dbReference>
<dbReference type="InterPro" id="IPR045096">
    <property type="entry name" value="EDR2-like"/>
</dbReference>
<dbReference type="CDD" id="cd09272">
    <property type="entry name" value="RNase_HI_RT_Ty1"/>
    <property type="match status" value="1"/>
</dbReference>
<dbReference type="SUPFAM" id="SSF50729">
    <property type="entry name" value="PH domain-like"/>
    <property type="match status" value="1"/>
</dbReference>
<accession>A0A5N6P5J4</accession>
<dbReference type="InterPro" id="IPR001849">
    <property type="entry name" value="PH_domain"/>
</dbReference>
<dbReference type="SUPFAM" id="SSF55961">
    <property type="entry name" value="Bet v1-like"/>
    <property type="match status" value="1"/>
</dbReference>
<evidence type="ECO:0000256" key="2">
    <source>
        <dbReference type="ARBA" id="ARBA00022824"/>
    </source>
</evidence>
<dbReference type="Pfam" id="PF07727">
    <property type="entry name" value="RVT_2"/>
    <property type="match status" value="2"/>
</dbReference>
<dbReference type="PROSITE" id="PS50003">
    <property type="entry name" value="PH_DOMAIN"/>
    <property type="match status" value="1"/>
</dbReference>
<dbReference type="Pfam" id="PF07059">
    <property type="entry name" value="EDR2_C"/>
    <property type="match status" value="1"/>
</dbReference>
<dbReference type="Proteomes" id="UP000326396">
    <property type="component" value="Linkage Group LG15"/>
</dbReference>
<feature type="domain" description="PH" evidence="4">
    <location>
        <begin position="25"/>
        <end position="130"/>
    </location>
</feature>
<dbReference type="InterPro" id="IPR013103">
    <property type="entry name" value="RVT_2"/>
</dbReference>
<dbReference type="SMART" id="SM00233">
    <property type="entry name" value="PH"/>
    <property type="match status" value="1"/>
</dbReference>
<dbReference type="SUPFAM" id="SSF56672">
    <property type="entry name" value="DNA/RNA polymerases"/>
    <property type="match status" value="1"/>
</dbReference>
<dbReference type="EMBL" id="SZYD01000007">
    <property type="protein sequence ID" value="KAD5803455.1"/>
    <property type="molecule type" value="Genomic_DNA"/>
</dbReference>
<dbReference type="InterPro" id="IPR009769">
    <property type="entry name" value="EDR2_C"/>
</dbReference>
<dbReference type="InterPro" id="IPR011993">
    <property type="entry name" value="PH-like_dom_sf"/>
</dbReference>
<dbReference type="OrthoDB" id="406981at2759"/>
<dbReference type="GO" id="GO:0005783">
    <property type="term" value="C:endoplasmic reticulum"/>
    <property type="evidence" value="ECO:0007669"/>
    <property type="project" value="UniProtKB-SubCell"/>
</dbReference>
<dbReference type="Pfam" id="PF01852">
    <property type="entry name" value="START"/>
    <property type="match status" value="1"/>
</dbReference>
<name>A0A5N6P5J4_9ASTR</name>
<dbReference type="GO" id="GO:0008289">
    <property type="term" value="F:lipid binding"/>
    <property type="evidence" value="ECO:0007669"/>
    <property type="project" value="InterPro"/>
</dbReference>
<evidence type="ECO:0000313" key="7">
    <source>
        <dbReference type="Proteomes" id="UP000326396"/>
    </source>
</evidence>
<dbReference type="Gene3D" id="2.30.29.30">
    <property type="entry name" value="Pleckstrin-homology domain (PH domain)/Phosphotyrosine-binding domain (PTB)"/>
    <property type="match status" value="1"/>
</dbReference>
<feature type="compositionally biased region" description="Acidic residues" evidence="3">
    <location>
        <begin position="748"/>
        <end position="761"/>
    </location>
</feature>
<dbReference type="PROSITE" id="PS50848">
    <property type="entry name" value="START"/>
    <property type="match status" value="1"/>
</dbReference>
<evidence type="ECO:0000313" key="6">
    <source>
        <dbReference type="EMBL" id="KAD5803455.1"/>
    </source>
</evidence>
<keyword evidence="2" id="KW-0256">Endoplasmic reticulum</keyword>
<organism evidence="6 7">
    <name type="scientific">Mikania micrantha</name>
    <name type="common">bitter vine</name>
    <dbReference type="NCBI Taxonomy" id="192012"/>
    <lineage>
        <taxon>Eukaryota</taxon>
        <taxon>Viridiplantae</taxon>
        <taxon>Streptophyta</taxon>
        <taxon>Embryophyta</taxon>
        <taxon>Tracheophyta</taxon>
        <taxon>Spermatophyta</taxon>
        <taxon>Magnoliopsida</taxon>
        <taxon>eudicotyledons</taxon>
        <taxon>Gunneridae</taxon>
        <taxon>Pentapetalae</taxon>
        <taxon>asterids</taxon>
        <taxon>campanulids</taxon>
        <taxon>Asterales</taxon>
        <taxon>Asteraceae</taxon>
        <taxon>Asteroideae</taxon>
        <taxon>Heliantheae alliance</taxon>
        <taxon>Eupatorieae</taxon>
        <taxon>Mikania</taxon>
    </lineage>
</organism>
<reference evidence="6 7" key="1">
    <citation type="submission" date="2019-05" db="EMBL/GenBank/DDBJ databases">
        <title>Mikania micrantha, genome provides insights into the molecular mechanism of rapid growth.</title>
        <authorList>
            <person name="Liu B."/>
        </authorList>
    </citation>
    <scope>NUCLEOTIDE SEQUENCE [LARGE SCALE GENOMIC DNA]</scope>
    <source>
        <strain evidence="6">NLD-2019</strain>
        <tissue evidence="6">Leaf</tissue>
    </source>
</reference>
<protein>
    <submittedName>
        <fullName evidence="6">Uncharacterized protein</fullName>
    </submittedName>
</protein>
<feature type="domain" description="START" evidence="5">
    <location>
        <begin position="185"/>
        <end position="342"/>
    </location>
</feature>
<comment type="caution">
    <text evidence="6">The sequence shown here is derived from an EMBL/GenBank/DDBJ whole genome shotgun (WGS) entry which is preliminary data.</text>
</comment>
<evidence type="ECO:0000256" key="3">
    <source>
        <dbReference type="SAM" id="MobiDB-lite"/>
    </source>
</evidence>
<feature type="region of interest" description="Disordered" evidence="3">
    <location>
        <begin position="730"/>
        <end position="805"/>
    </location>
</feature>
<feature type="compositionally biased region" description="Polar residues" evidence="3">
    <location>
        <begin position="399"/>
        <end position="408"/>
    </location>
</feature>
<evidence type="ECO:0000256" key="1">
    <source>
        <dbReference type="ARBA" id="ARBA00004240"/>
    </source>
</evidence>
<sequence>MIEAGRTPITILLQSMDVSPENDEQMIMEGWLYRIRFNKFGFQYSRKRYYVLQNCNLKSFSSIPNFLIKDHVRNAAVNSCVRVMENGRKKIRGKMFFIFTICCNSGCAKLGARNLEEAAKWVEAINNVSLKMKQHPGDILVSSTYEHHHSRLNDSGRMHDSKPVDIHHSLDLVTNSKTADMSSYWTILGCYNGLRLFKEARNHKDQKKRNGHHAFAAMSVIDGASEVVFKILMSLGSSRSEWDFCFHNGSLVETIDGQTDIIHKLLKSDWLPWGMKRRDLLLQRYWRREDDGTYIILYNSVDHKKCPTQKNYVRAYIKSGGYVISPTDQCKQSVVMHMLDIDWKLWRSCSSKYKYSDKFLSVRMIGRLAALREFFKTNIDDYLSEFSLQESKRKDLLHKSQTSTGDANQRNEHEESQHVMLDIAKMRDESDEYFDASETFLDDQVENNYADEFHHELYSNVLELVHRIFLYGLGRLDNQPKKVYRRDNANGVLCNHTFSLLEDQTGNLPNSWSVPEPSLFQIRGKTYFKDRKKIKAQHTLMQTVAVEWLRSDKQENDLAARPGSIVQKFAADGRSEFFFIVNFQIPGSTTYNIASYYMTSTPIKDIPLLDKFVKGDDAFRNSRFKLLPHVTKGPWILKQSASRATLVGQLLKINYINGKNYIELDIDIGSFALARGLASTALSCFNSLIAETAFVIQGGGGEPGGEWVADRWSRVAVVVGWPAIKPSDRIPMRGRPDINVELNPGTEDPTENEEDSSESESEWSSPETTVKGRGPALPREPTDQDQAYDPTSAPEEVQDDTPVRGLRPLDDLYEAELLLADNEPTRYSEAKDSKEWQAAMRAEMASIEKNQTWVLTDLPAGSKAVGLKWVFKRKKDAEGKVLKYKARLVAKGYVQQYGVDYEEVFAPVARMETVRLILAIAAQQGWFVHHLDVKTTFLHGDLKEQVFVEQPEGVEKKRGLKGRGQKKRTIIMGVYVDDLLLTGESEQEIKKVKEQLEENFEMSDLGLLNYYLGIEVMQDSSGISISQKGYAKKILEETKMKDCNSTTFPMEPGLKLSKEDDSPEVDSTQFRKWIGCLRYLTHTRPDLSFSVGYVSRFMQRPKETHKQAHKQILRYVKGTINLGLKYDKQGSKVLYGYSDSSYSIDMDDGRSTSGLVFFYDGAPVAWNSQKQATVALSSCEASLLQVDNQSALALMRNPVFHGRSKHIDTRYHFIRECVEEGRIKVEHVSGAEQKAGMLTKALPRLKHKEMRNKLGLKEITRNSLVQIDDLRLCEWRMGDSLRFALLLMLLAVVYPSSDARDFEYCKHSIKKWASSSLHSDTKNGHILKDLLFFLHVPRTGGRTYFHCFLKKLYSSDLECPRSYDKLRFDPRKPDCRLLATHDDYSMMSKLPREQTSVVTILRNPVERVFSTYEFSIEVAARFLVHPNLTSVIKMSNRMRSKNGGISTLDIWPWKYLVPWMREDLFSRRDARKRKGPPHFYGNDSYDMEEIIMPLHDYINHPVALDLVHNGATFQVAGLTNNSNIREAHELRQCVITHQILGKYVLEVAKKRLDDMLYVGITEDHRESATMFANVVGAQVISQLMASTINNSNTTEQGRPVSDLRYDAPDDKVKNCDFSVHVKMTVGKLIETYETCISSLRSSQSQRRTASLKKISPANFTKEARRRVPDNALKEIISLNSLDMELYKYAKEIFQKKHQIMEQKLHDSLTPENGHRMLMDSIPAWTVVYFFDVPQELHSALMQGWTCEVGFVVRMLMNM</sequence>
<evidence type="ECO:0000259" key="4">
    <source>
        <dbReference type="PROSITE" id="PS50003"/>
    </source>
</evidence>
<keyword evidence="7" id="KW-1185">Reference proteome</keyword>
<gene>
    <name evidence="6" type="ORF">E3N88_14815</name>
</gene>
<dbReference type="CDD" id="cd00177">
    <property type="entry name" value="START"/>
    <property type="match status" value="1"/>
</dbReference>
<evidence type="ECO:0000259" key="5">
    <source>
        <dbReference type="PROSITE" id="PS50848"/>
    </source>
</evidence>
<comment type="subcellular location">
    <subcellularLocation>
        <location evidence="1">Endoplasmic reticulum</location>
    </subcellularLocation>
</comment>
<proteinExistence type="predicted"/>
<dbReference type="InterPro" id="IPR027417">
    <property type="entry name" value="P-loop_NTPase"/>
</dbReference>
<dbReference type="SMART" id="SM00234">
    <property type="entry name" value="START"/>
    <property type="match status" value="1"/>
</dbReference>
<dbReference type="Gene3D" id="3.40.50.300">
    <property type="entry name" value="P-loop containing nucleotide triphosphate hydrolases"/>
    <property type="match status" value="1"/>
</dbReference>
<dbReference type="PANTHER" id="PTHR12136:SF114">
    <property type="entry name" value="PLECKSTRIN DOMAIN, START DOMAIN, PROTEIN ENHANCED DISEASE RESISTANCE 2"/>
    <property type="match status" value="1"/>
</dbReference>
<dbReference type="Gene3D" id="3.30.530.20">
    <property type="match status" value="1"/>
</dbReference>
<dbReference type="InterPro" id="IPR023393">
    <property type="entry name" value="START-like_dom_sf"/>
</dbReference>
<dbReference type="PANTHER" id="PTHR12136">
    <property type="entry name" value="ENHANCED DISEASE RESISTANCE-RELATED"/>
    <property type="match status" value="1"/>
</dbReference>
<dbReference type="InterPro" id="IPR043502">
    <property type="entry name" value="DNA/RNA_pol_sf"/>
</dbReference>